<protein>
    <submittedName>
        <fullName evidence="3">Oxidoreductase-like protein</fullName>
    </submittedName>
</protein>
<dbReference type="CDD" id="cd09917">
    <property type="entry name" value="F-box_SF"/>
    <property type="match status" value="1"/>
</dbReference>
<evidence type="ECO:0000313" key="3">
    <source>
        <dbReference type="EMBL" id="KAF2487784.1"/>
    </source>
</evidence>
<organism evidence="3 4">
    <name type="scientific">Neohortaea acidophila</name>
    <dbReference type="NCBI Taxonomy" id="245834"/>
    <lineage>
        <taxon>Eukaryota</taxon>
        <taxon>Fungi</taxon>
        <taxon>Dikarya</taxon>
        <taxon>Ascomycota</taxon>
        <taxon>Pezizomycotina</taxon>
        <taxon>Dothideomycetes</taxon>
        <taxon>Dothideomycetidae</taxon>
        <taxon>Mycosphaerellales</taxon>
        <taxon>Teratosphaeriaceae</taxon>
        <taxon>Neohortaea</taxon>
    </lineage>
</organism>
<accession>A0A6A6Q716</accession>
<dbReference type="Proteomes" id="UP000799767">
    <property type="component" value="Unassembled WGS sequence"/>
</dbReference>
<feature type="region of interest" description="Disordered" evidence="1">
    <location>
        <begin position="304"/>
        <end position="347"/>
    </location>
</feature>
<dbReference type="InterPro" id="IPR019180">
    <property type="entry name" value="Oxidoreductase-like_N"/>
</dbReference>
<evidence type="ECO:0000256" key="1">
    <source>
        <dbReference type="SAM" id="MobiDB-lite"/>
    </source>
</evidence>
<dbReference type="Pfam" id="PF09791">
    <property type="entry name" value="Oxidored-like"/>
    <property type="match status" value="1"/>
</dbReference>
<gene>
    <name evidence="3" type="ORF">BDY17DRAFT_320299</name>
</gene>
<dbReference type="InterPro" id="IPR036047">
    <property type="entry name" value="F-box-like_dom_sf"/>
</dbReference>
<keyword evidence="4" id="KW-1185">Reference proteome</keyword>
<feature type="region of interest" description="Disordered" evidence="1">
    <location>
        <begin position="1"/>
        <end position="27"/>
    </location>
</feature>
<dbReference type="Gene3D" id="1.20.1280.50">
    <property type="match status" value="1"/>
</dbReference>
<feature type="region of interest" description="Disordered" evidence="1">
    <location>
        <begin position="208"/>
        <end position="229"/>
    </location>
</feature>
<dbReference type="PANTHER" id="PTHR21193">
    <property type="entry name" value="OXIDOREDUCTASE-LIKE DOMAIN-CONTAINING PROTEIN 1"/>
    <property type="match status" value="1"/>
</dbReference>
<name>A0A6A6Q716_9PEZI</name>
<reference evidence="3" key="1">
    <citation type="journal article" date="2020" name="Stud. Mycol.">
        <title>101 Dothideomycetes genomes: a test case for predicting lifestyles and emergence of pathogens.</title>
        <authorList>
            <person name="Haridas S."/>
            <person name="Albert R."/>
            <person name="Binder M."/>
            <person name="Bloem J."/>
            <person name="Labutti K."/>
            <person name="Salamov A."/>
            <person name="Andreopoulos B."/>
            <person name="Baker S."/>
            <person name="Barry K."/>
            <person name="Bills G."/>
            <person name="Bluhm B."/>
            <person name="Cannon C."/>
            <person name="Castanera R."/>
            <person name="Culley D."/>
            <person name="Daum C."/>
            <person name="Ezra D."/>
            <person name="Gonzalez J."/>
            <person name="Henrissat B."/>
            <person name="Kuo A."/>
            <person name="Liang C."/>
            <person name="Lipzen A."/>
            <person name="Lutzoni F."/>
            <person name="Magnuson J."/>
            <person name="Mondo S."/>
            <person name="Nolan M."/>
            <person name="Ohm R."/>
            <person name="Pangilinan J."/>
            <person name="Park H.-J."/>
            <person name="Ramirez L."/>
            <person name="Alfaro M."/>
            <person name="Sun H."/>
            <person name="Tritt A."/>
            <person name="Yoshinaga Y."/>
            <person name="Zwiers L.-H."/>
            <person name="Turgeon B."/>
            <person name="Goodwin S."/>
            <person name="Spatafora J."/>
            <person name="Crous P."/>
            <person name="Grigoriev I."/>
        </authorList>
    </citation>
    <scope>NUCLEOTIDE SEQUENCE</scope>
    <source>
        <strain evidence="3">CBS 113389</strain>
    </source>
</reference>
<feature type="compositionally biased region" description="Basic and acidic residues" evidence="1">
    <location>
        <begin position="310"/>
        <end position="324"/>
    </location>
</feature>
<proteinExistence type="predicted"/>
<dbReference type="SUPFAM" id="SSF81383">
    <property type="entry name" value="F-box domain"/>
    <property type="match status" value="1"/>
</dbReference>
<dbReference type="InterPro" id="IPR039251">
    <property type="entry name" value="OXLD1"/>
</dbReference>
<evidence type="ECO:0000313" key="4">
    <source>
        <dbReference type="Proteomes" id="UP000799767"/>
    </source>
</evidence>
<dbReference type="AlphaFoldDB" id="A0A6A6Q716"/>
<dbReference type="RefSeq" id="XP_033594353.1">
    <property type="nucleotide sequence ID" value="XM_033736425.1"/>
</dbReference>
<dbReference type="EMBL" id="MU001631">
    <property type="protein sequence ID" value="KAF2487784.1"/>
    <property type="molecule type" value="Genomic_DNA"/>
</dbReference>
<dbReference type="PANTHER" id="PTHR21193:SF3">
    <property type="entry name" value="OXIDOREDUCTASE-LIKE DOMAIN-CONTAINING PROTEIN 1"/>
    <property type="match status" value="1"/>
</dbReference>
<dbReference type="GeneID" id="54477427"/>
<dbReference type="GO" id="GO:0005739">
    <property type="term" value="C:mitochondrion"/>
    <property type="evidence" value="ECO:0007669"/>
    <property type="project" value="TreeGrafter"/>
</dbReference>
<dbReference type="OrthoDB" id="10064411at2759"/>
<feature type="domain" description="Oxidoreductase-like" evidence="2">
    <location>
        <begin position="261"/>
        <end position="304"/>
    </location>
</feature>
<sequence length="386" mass="43132">MAGKKRKATEEGGSAVKTTKKTKTTHIDEDSTEYHFTRDLAPDLVDNLAARSACQAVINTTELLEQILLRLPITTLYGVSRVCHRFYDVMQNSKALRQRMWLQMEDLRELNWIMPPPPLAVGPREMFDEGTVQKDDPLGLARKFMPAKLNPLLGVWGDSWQTFYSHVAPFVPCHNTAKRLRSNNTPPQQKLPFEGYYEDLLDAPLHSIAPQTKTQPAPPPPEDLPKTEEEEKITRARIVFGSRLAGPGERKKEIRAASQNVAGILVPPRPEEPDNCCMSGCVNCVWDMYRDELEEWAEQSSKARVKLQQQRRDSGMAGKGESDMPGHVASSMDEDGGGSEAGWKGMESFGEGGADLFAGIPVGIREFMKTEKMLKERHKREQAAAG</sequence>
<evidence type="ECO:0000259" key="2">
    <source>
        <dbReference type="Pfam" id="PF09791"/>
    </source>
</evidence>